<name>A0A7V5HNR7_UNCW3</name>
<dbReference type="EMBL" id="DRTX01000199">
    <property type="protein sequence ID" value="HHF53483.1"/>
    <property type="molecule type" value="Genomic_DNA"/>
</dbReference>
<dbReference type="NCBIfam" id="TIGR00056">
    <property type="entry name" value="MlaE family lipid ABC transporter permease subunit"/>
    <property type="match status" value="1"/>
</dbReference>
<dbReference type="GO" id="GO:0005548">
    <property type="term" value="F:phospholipid transporter activity"/>
    <property type="evidence" value="ECO:0007669"/>
    <property type="project" value="TreeGrafter"/>
</dbReference>
<feature type="transmembrane region" description="Helical" evidence="7">
    <location>
        <begin position="41"/>
        <end position="62"/>
    </location>
</feature>
<gene>
    <name evidence="8" type="ORF">ENL43_03865</name>
</gene>
<evidence type="ECO:0000256" key="6">
    <source>
        <dbReference type="ARBA" id="ARBA00023136"/>
    </source>
</evidence>
<comment type="similarity">
    <text evidence="2 7">Belongs to the MlaE permease family.</text>
</comment>
<evidence type="ECO:0000256" key="2">
    <source>
        <dbReference type="ARBA" id="ARBA00007556"/>
    </source>
</evidence>
<feature type="transmembrane region" description="Helical" evidence="7">
    <location>
        <begin position="191"/>
        <end position="211"/>
    </location>
</feature>
<feature type="transmembrane region" description="Helical" evidence="7">
    <location>
        <begin position="231"/>
        <end position="250"/>
    </location>
</feature>
<dbReference type="Pfam" id="PF02405">
    <property type="entry name" value="MlaE"/>
    <property type="match status" value="1"/>
</dbReference>
<dbReference type="InterPro" id="IPR030802">
    <property type="entry name" value="Permease_MalE"/>
</dbReference>
<dbReference type="AlphaFoldDB" id="A0A7V5HNR7"/>
<evidence type="ECO:0000256" key="5">
    <source>
        <dbReference type="ARBA" id="ARBA00022989"/>
    </source>
</evidence>
<accession>A0A7V5HNR7</accession>
<reference evidence="8" key="1">
    <citation type="journal article" date="2020" name="mSystems">
        <title>Genome- and Community-Level Interaction Insights into Carbon Utilization and Element Cycling Functions of Hydrothermarchaeota in Hydrothermal Sediment.</title>
        <authorList>
            <person name="Zhou Z."/>
            <person name="Liu Y."/>
            <person name="Xu W."/>
            <person name="Pan J."/>
            <person name="Luo Z.H."/>
            <person name="Li M."/>
        </authorList>
    </citation>
    <scope>NUCLEOTIDE SEQUENCE [LARGE SCALE GENOMIC DNA]</scope>
    <source>
        <strain evidence="8">HyVt-96</strain>
    </source>
</reference>
<comment type="subcellular location">
    <subcellularLocation>
        <location evidence="1">Membrane</location>
        <topology evidence="1">Multi-pass membrane protein</topology>
    </subcellularLocation>
</comment>
<dbReference type="PANTHER" id="PTHR30188:SF4">
    <property type="entry name" value="PROTEIN TRIGALACTOSYLDIACYLGLYCEROL 1, CHLOROPLASTIC"/>
    <property type="match status" value="1"/>
</dbReference>
<dbReference type="Proteomes" id="UP000886050">
    <property type="component" value="Unassembled WGS sequence"/>
</dbReference>
<comment type="caution">
    <text evidence="7">Lacks conserved residue(s) required for the propagation of feature annotation.</text>
</comment>
<feature type="transmembrane region" description="Helical" evidence="7">
    <location>
        <begin position="141"/>
        <end position="171"/>
    </location>
</feature>
<protein>
    <submittedName>
        <fullName evidence="8">ABC transporter permease</fullName>
    </submittedName>
</protein>
<evidence type="ECO:0000256" key="1">
    <source>
        <dbReference type="ARBA" id="ARBA00004141"/>
    </source>
</evidence>
<evidence type="ECO:0000313" key="8">
    <source>
        <dbReference type="EMBL" id="HHF53483.1"/>
    </source>
</evidence>
<keyword evidence="5 7" id="KW-1133">Transmembrane helix</keyword>
<dbReference type="InterPro" id="IPR003453">
    <property type="entry name" value="ABC_MlaE_roteobac"/>
</dbReference>
<dbReference type="PANTHER" id="PTHR30188">
    <property type="entry name" value="ABC TRANSPORTER PERMEASE PROTEIN-RELATED"/>
    <property type="match status" value="1"/>
</dbReference>
<keyword evidence="4 7" id="KW-0812">Transmembrane</keyword>
<keyword evidence="3" id="KW-0813">Transport</keyword>
<evidence type="ECO:0000256" key="4">
    <source>
        <dbReference type="ARBA" id="ARBA00022692"/>
    </source>
</evidence>
<sequence>MVIKKLIEVITHIGEFFILMKDSVLGVTNLYKIRKELLRQLEFFGVNSIPLVTFASLFTGMVSSVQTAYQIRDYAPLDFLGAGVAKAVMVELGPVLTALIIAGRVGAGIAAELGTMRVTEQIDALEVIGIDPAGFLVLPRLIAGLIMVPLLTVLADFVAITGSAVISKLILDLDFSIFFQGIKLFFHSIELFGGLLKSVVFGFIIAAVGSYSGYIAKEGAVGVGKATTRAVVISSLMILMADYFLGVILYG</sequence>
<dbReference type="GO" id="GO:0043190">
    <property type="term" value="C:ATP-binding cassette (ABC) transporter complex"/>
    <property type="evidence" value="ECO:0007669"/>
    <property type="project" value="InterPro"/>
</dbReference>
<organism evidence="8">
    <name type="scientific">candidate division WOR-3 bacterium</name>
    <dbReference type="NCBI Taxonomy" id="2052148"/>
    <lineage>
        <taxon>Bacteria</taxon>
        <taxon>Bacteria division WOR-3</taxon>
    </lineage>
</organism>
<proteinExistence type="inferred from homology"/>
<evidence type="ECO:0000256" key="7">
    <source>
        <dbReference type="RuleBase" id="RU362044"/>
    </source>
</evidence>
<keyword evidence="6 7" id="KW-0472">Membrane</keyword>
<comment type="caution">
    <text evidence="8">The sequence shown here is derived from an EMBL/GenBank/DDBJ whole genome shotgun (WGS) entry which is preliminary data.</text>
</comment>
<evidence type="ECO:0000256" key="3">
    <source>
        <dbReference type="ARBA" id="ARBA00022448"/>
    </source>
</evidence>